<keyword evidence="5" id="KW-1185">Reference proteome</keyword>
<dbReference type="InterPro" id="IPR036291">
    <property type="entry name" value="NAD(P)-bd_dom_sf"/>
</dbReference>
<proteinExistence type="predicted"/>
<organism evidence="4 5">
    <name type="scientific">Novosphingobium aromaticivorans (strain ATCC 700278 / DSM 12444 / CCUG 56034 / CIP 105152 / NBRC 16084 / F199)</name>
    <dbReference type="NCBI Taxonomy" id="279238"/>
    <lineage>
        <taxon>Bacteria</taxon>
        <taxon>Pseudomonadati</taxon>
        <taxon>Pseudomonadota</taxon>
        <taxon>Alphaproteobacteria</taxon>
        <taxon>Sphingomonadales</taxon>
        <taxon>Sphingomonadaceae</taxon>
        <taxon>Novosphingobium</taxon>
    </lineage>
</organism>
<reference evidence="5" key="1">
    <citation type="submission" date="2006-01" db="EMBL/GenBank/DDBJ databases">
        <title>Complete sequence of Novosphingobium aromaticivorans DSM 12444.</title>
        <authorList>
            <consortium name="US DOE Joint Genome Institute"/>
            <person name="Copeland A."/>
            <person name="Lucas S."/>
            <person name="Lapidus A."/>
            <person name="Barry K."/>
            <person name="Detter J.C."/>
            <person name="Glavina T."/>
            <person name="Hammon N."/>
            <person name="Israni S."/>
            <person name="Pitluck S."/>
            <person name="Chain P."/>
            <person name="Malfatti S."/>
            <person name="Shin M."/>
            <person name="Vergez L."/>
            <person name="Schmutz J."/>
            <person name="Larimer F."/>
            <person name="Land M."/>
            <person name="Kyrpides N."/>
            <person name="Ivanova N."/>
            <person name="Fredrickson J."/>
            <person name="Balkwill D."/>
            <person name="Romine M.F."/>
            <person name="Richardson P."/>
        </authorList>
    </citation>
    <scope>NUCLEOTIDE SEQUENCE [LARGE SCALE GENOMIC DNA]</scope>
    <source>
        <strain evidence="5">ATCC 700278 / DSM 12444 / CCUG 56034 / CIP 105152 / NBRC 16084 / F199</strain>
    </source>
</reference>
<dbReference type="SUPFAM" id="SSF52283">
    <property type="entry name" value="Formate/glycerate dehydrogenase catalytic domain-like"/>
    <property type="match status" value="1"/>
</dbReference>
<dbReference type="GO" id="GO:0051287">
    <property type="term" value="F:NAD binding"/>
    <property type="evidence" value="ECO:0007669"/>
    <property type="project" value="InterPro"/>
</dbReference>
<evidence type="ECO:0000313" key="4">
    <source>
        <dbReference type="EMBL" id="ABD27383.1"/>
    </source>
</evidence>
<evidence type="ECO:0000256" key="1">
    <source>
        <dbReference type="ARBA" id="ARBA00023002"/>
    </source>
</evidence>
<dbReference type="SUPFAM" id="SSF51735">
    <property type="entry name" value="NAD(P)-binding Rossmann-fold domains"/>
    <property type="match status" value="1"/>
</dbReference>
<feature type="domain" description="D-isomer specific 2-hydroxyacid dehydrogenase NAD-binding" evidence="3">
    <location>
        <begin position="103"/>
        <end position="274"/>
    </location>
</feature>
<dbReference type="AlphaFoldDB" id="Q2G440"/>
<dbReference type="InterPro" id="IPR006140">
    <property type="entry name" value="D-isomer_DH_NAD-bd"/>
</dbReference>
<dbReference type="HOGENOM" id="CLU_019796_1_0_5"/>
<dbReference type="RefSeq" id="WP_011446587.1">
    <property type="nucleotide sequence ID" value="NC_007794.1"/>
</dbReference>
<dbReference type="Proteomes" id="UP000009134">
    <property type="component" value="Chromosome"/>
</dbReference>
<dbReference type="GO" id="GO:0016491">
    <property type="term" value="F:oxidoreductase activity"/>
    <property type="evidence" value="ECO:0007669"/>
    <property type="project" value="UniProtKB-KW"/>
</dbReference>
<gene>
    <name evidence="4" type="ordered locus">Saro_2948</name>
</gene>
<keyword evidence="2" id="KW-0520">NAD</keyword>
<dbReference type="Gene3D" id="3.40.50.720">
    <property type="entry name" value="NAD(P)-binding Rossmann-like Domain"/>
    <property type="match status" value="2"/>
</dbReference>
<dbReference type="KEGG" id="nar:Saro_2948"/>
<dbReference type="PANTHER" id="PTHR43333:SF1">
    <property type="entry name" value="D-ISOMER SPECIFIC 2-HYDROXYACID DEHYDROGENASE NAD-BINDING DOMAIN-CONTAINING PROTEIN"/>
    <property type="match status" value="1"/>
</dbReference>
<dbReference type="Pfam" id="PF02826">
    <property type="entry name" value="2-Hacid_dh_C"/>
    <property type="match status" value="1"/>
</dbReference>
<dbReference type="CDD" id="cd12164">
    <property type="entry name" value="GDH_like_2"/>
    <property type="match status" value="1"/>
</dbReference>
<protein>
    <submittedName>
        <fullName evidence="4">D-isomer specific 2-hydroxyacid dehydrogenase, NAD-binding protein</fullName>
    </submittedName>
</protein>
<evidence type="ECO:0000313" key="5">
    <source>
        <dbReference type="Proteomes" id="UP000009134"/>
    </source>
</evidence>
<evidence type="ECO:0000259" key="3">
    <source>
        <dbReference type="Pfam" id="PF02826"/>
    </source>
</evidence>
<dbReference type="STRING" id="279238.Saro_2948"/>
<keyword evidence="1" id="KW-0560">Oxidoreductase</keyword>
<dbReference type="eggNOG" id="COG0111">
    <property type="taxonomic scope" value="Bacteria"/>
</dbReference>
<evidence type="ECO:0000256" key="2">
    <source>
        <dbReference type="ARBA" id="ARBA00023027"/>
    </source>
</evidence>
<dbReference type="EMBL" id="CP000248">
    <property type="protein sequence ID" value="ABD27383.1"/>
    <property type="molecule type" value="Genomic_DNA"/>
</dbReference>
<dbReference type="PANTHER" id="PTHR43333">
    <property type="entry name" value="2-HACID_DH_C DOMAIN-CONTAINING PROTEIN"/>
    <property type="match status" value="1"/>
</dbReference>
<accession>Q2G440</accession>
<name>Q2G440_NOVAD</name>
<sequence>MTMLYHGPEARGAIWADIFARRLPDVPFRRWSEDAIDAPAVRFLAAWNPAPEFVAQFPNLEVLFCVGAGVDQLPLADLPPKVRVVRMIEPGISVAMAEYVATACLALHRDLPHFVAEQRADRWSYAAPRLATERRVGVMGLGELGQASLRLLRPLGFRLSGWSRSAHAIDGVECFAGAEALDAFLAQADILVCLLPLTSATRGILCRQTFEKMPRGAALVNAGRGAHLVAEDLLAALESGQLRAAMLDVTDPEPLPQGHAFYSHPAIFLTPHVAAETRPETAGEVLADNVARILAGQVPVGEVDRARGY</sequence>